<keyword evidence="1" id="KW-1133">Transmembrane helix</keyword>
<keyword evidence="1" id="KW-0812">Transmembrane</keyword>
<keyword evidence="3" id="KW-1185">Reference proteome</keyword>
<keyword evidence="1" id="KW-0472">Membrane</keyword>
<evidence type="ECO:0000313" key="3">
    <source>
        <dbReference type="Proteomes" id="UP000276133"/>
    </source>
</evidence>
<sequence length="83" mass="9784">MLVTYAIVVWSCDMMLCMLCIFILNLDLLFNIIVSVFYFGKNRQNFIANHCKLLIYPNLKHLVYSERKLKDPLVRALMTRPVT</sequence>
<feature type="transmembrane region" description="Helical" evidence="1">
    <location>
        <begin position="6"/>
        <end position="39"/>
    </location>
</feature>
<evidence type="ECO:0000313" key="2">
    <source>
        <dbReference type="EMBL" id="RNA43905.1"/>
    </source>
</evidence>
<dbReference type="AlphaFoldDB" id="A0A3M7T7D5"/>
<comment type="caution">
    <text evidence="2">The sequence shown here is derived from an EMBL/GenBank/DDBJ whole genome shotgun (WGS) entry which is preliminary data.</text>
</comment>
<name>A0A3M7T7D5_BRAPC</name>
<gene>
    <name evidence="2" type="ORF">BpHYR1_026164</name>
</gene>
<accession>A0A3M7T7D5</accession>
<dbReference type="EMBL" id="REGN01000173">
    <property type="protein sequence ID" value="RNA43905.1"/>
    <property type="molecule type" value="Genomic_DNA"/>
</dbReference>
<protein>
    <submittedName>
        <fullName evidence="2">Uncharacterized protein</fullName>
    </submittedName>
</protein>
<dbReference type="Proteomes" id="UP000276133">
    <property type="component" value="Unassembled WGS sequence"/>
</dbReference>
<proteinExistence type="predicted"/>
<reference evidence="2 3" key="1">
    <citation type="journal article" date="2018" name="Sci. Rep.">
        <title>Genomic signatures of local adaptation to the degree of environmental predictability in rotifers.</title>
        <authorList>
            <person name="Franch-Gras L."/>
            <person name="Hahn C."/>
            <person name="Garcia-Roger E.M."/>
            <person name="Carmona M.J."/>
            <person name="Serra M."/>
            <person name="Gomez A."/>
        </authorList>
    </citation>
    <scope>NUCLEOTIDE SEQUENCE [LARGE SCALE GENOMIC DNA]</scope>
    <source>
        <strain evidence="2">HYR1</strain>
    </source>
</reference>
<organism evidence="2 3">
    <name type="scientific">Brachionus plicatilis</name>
    <name type="common">Marine rotifer</name>
    <name type="synonym">Brachionus muelleri</name>
    <dbReference type="NCBI Taxonomy" id="10195"/>
    <lineage>
        <taxon>Eukaryota</taxon>
        <taxon>Metazoa</taxon>
        <taxon>Spiralia</taxon>
        <taxon>Gnathifera</taxon>
        <taxon>Rotifera</taxon>
        <taxon>Eurotatoria</taxon>
        <taxon>Monogononta</taxon>
        <taxon>Pseudotrocha</taxon>
        <taxon>Ploima</taxon>
        <taxon>Brachionidae</taxon>
        <taxon>Brachionus</taxon>
    </lineage>
</organism>
<evidence type="ECO:0000256" key="1">
    <source>
        <dbReference type="SAM" id="Phobius"/>
    </source>
</evidence>